<dbReference type="Proteomes" id="UP001597319">
    <property type="component" value="Unassembled WGS sequence"/>
</dbReference>
<dbReference type="SMART" id="SM00850">
    <property type="entry name" value="LytTR"/>
    <property type="match status" value="1"/>
</dbReference>
<dbReference type="PROSITE" id="PS50930">
    <property type="entry name" value="HTH_LYTTR"/>
    <property type="match status" value="1"/>
</dbReference>
<protein>
    <submittedName>
        <fullName evidence="4">LytR/AlgR family response regulator transcription factor</fullName>
    </submittedName>
</protein>
<evidence type="ECO:0000313" key="5">
    <source>
        <dbReference type="Proteomes" id="UP001597319"/>
    </source>
</evidence>
<dbReference type="Pfam" id="PF00072">
    <property type="entry name" value="Response_reg"/>
    <property type="match status" value="1"/>
</dbReference>
<reference evidence="5" key="1">
    <citation type="journal article" date="2019" name="Int. J. Syst. Evol. Microbiol.">
        <title>The Global Catalogue of Microorganisms (GCM) 10K type strain sequencing project: providing services to taxonomists for standard genome sequencing and annotation.</title>
        <authorList>
            <consortium name="The Broad Institute Genomics Platform"/>
            <consortium name="The Broad Institute Genome Sequencing Center for Infectious Disease"/>
            <person name="Wu L."/>
            <person name="Ma J."/>
        </authorList>
    </citation>
    <scope>NUCLEOTIDE SEQUENCE [LARGE SCALE GENOMIC DNA]</scope>
    <source>
        <strain evidence="5">KCTC 52274</strain>
    </source>
</reference>
<evidence type="ECO:0000259" key="2">
    <source>
        <dbReference type="PROSITE" id="PS50110"/>
    </source>
</evidence>
<feature type="modified residue" description="4-aspartylphosphate" evidence="1">
    <location>
        <position position="57"/>
    </location>
</feature>
<dbReference type="InterPro" id="IPR007492">
    <property type="entry name" value="LytTR_DNA-bd_dom"/>
</dbReference>
<gene>
    <name evidence="4" type="ORF">ACFSR1_05630</name>
</gene>
<dbReference type="Gene3D" id="3.40.50.2300">
    <property type="match status" value="1"/>
</dbReference>
<dbReference type="PROSITE" id="PS50110">
    <property type="entry name" value="RESPONSE_REGULATORY"/>
    <property type="match status" value="1"/>
</dbReference>
<dbReference type="PANTHER" id="PTHR37299:SF1">
    <property type="entry name" value="STAGE 0 SPORULATION PROTEIN A HOMOLOG"/>
    <property type="match status" value="1"/>
</dbReference>
<dbReference type="SUPFAM" id="SSF52172">
    <property type="entry name" value="CheY-like"/>
    <property type="match status" value="1"/>
</dbReference>
<evidence type="ECO:0000259" key="3">
    <source>
        <dbReference type="PROSITE" id="PS50930"/>
    </source>
</evidence>
<keyword evidence="5" id="KW-1185">Reference proteome</keyword>
<dbReference type="RefSeq" id="WP_378290474.1">
    <property type="nucleotide sequence ID" value="NZ_JBHULE010000008.1"/>
</dbReference>
<dbReference type="InterPro" id="IPR046947">
    <property type="entry name" value="LytR-like"/>
</dbReference>
<sequence length="237" mass="27788">MKDIFTCVIIDDEPAAIRLLEKYSNKVSFLKVKNTFTNPLEGLKYLESEPIDLVLLDIQMPEITGIQLSKIIDKKTKIIFTTAYPQFALDSYEVSATDYLLKPIEFERFYKAISKIKESTSQNVVLDQNTDDFFFFKTDGKNKYTKVFLKDIRYIESLKNYIAIHLYDQQIITYNTLKHFKETLPTSSFIQIHKSYIIAIKHIDKIDNDSIWIHQKELPIGNTYRKSFFDTIGNHQL</sequence>
<accession>A0ABW5LCZ8</accession>
<dbReference type="SMART" id="SM00448">
    <property type="entry name" value="REC"/>
    <property type="match status" value="1"/>
</dbReference>
<name>A0ABW5LCZ8_9FLAO</name>
<dbReference type="EMBL" id="JBHULE010000008">
    <property type="protein sequence ID" value="MFD2562141.1"/>
    <property type="molecule type" value="Genomic_DNA"/>
</dbReference>
<keyword evidence="1" id="KW-0597">Phosphoprotein</keyword>
<dbReference type="InterPro" id="IPR011006">
    <property type="entry name" value="CheY-like_superfamily"/>
</dbReference>
<feature type="domain" description="HTH LytTR-type" evidence="3">
    <location>
        <begin position="149"/>
        <end position="207"/>
    </location>
</feature>
<evidence type="ECO:0000313" key="4">
    <source>
        <dbReference type="EMBL" id="MFD2562141.1"/>
    </source>
</evidence>
<feature type="domain" description="Response regulatory" evidence="2">
    <location>
        <begin position="6"/>
        <end position="117"/>
    </location>
</feature>
<organism evidence="4 5">
    <name type="scientific">Aquimarina rubra</name>
    <dbReference type="NCBI Taxonomy" id="1920033"/>
    <lineage>
        <taxon>Bacteria</taxon>
        <taxon>Pseudomonadati</taxon>
        <taxon>Bacteroidota</taxon>
        <taxon>Flavobacteriia</taxon>
        <taxon>Flavobacteriales</taxon>
        <taxon>Flavobacteriaceae</taxon>
        <taxon>Aquimarina</taxon>
    </lineage>
</organism>
<dbReference type="Gene3D" id="2.40.50.1020">
    <property type="entry name" value="LytTr DNA-binding domain"/>
    <property type="match status" value="1"/>
</dbReference>
<comment type="caution">
    <text evidence="4">The sequence shown here is derived from an EMBL/GenBank/DDBJ whole genome shotgun (WGS) entry which is preliminary data.</text>
</comment>
<evidence type="ECO:0000256" key="1">
    <source>
        <dbReference type="PROSITE-ProRule" id="PRU00169"/>
    </source>
</evidence>
<dbReference type="Pfam" id="PF04397">
    <property type="entry name" value="LytTR"/>
    <property type="match status" value="1"/>
</dbReference>
<proteinExistence type="predicted"/>
<dbReference type="InterPro" id="IPR001789">
    <property type="entry name" value="Sig_transdc_resp-reg_receiver"/>
</dbReference>
<dbReference type="PANTHER" id="PTHR37299">
    <property type="entry name" value="TRANSCRIPTIONAL REGULATOR-RELATED"/>
    <property type="match status" value="1"/>
</dbReference>